<evidence type="ECO:0000313" key="2">
    <source>
        <dbReference type="EMBL" id="MEQ2191157.1"/>
    </source>
</evidence>
<name>A0ABV0Q6L8_9TELE</name>
<dbReference type="EMBL" id="JAHRIN010000492">
    <property type="protein sequence ID" value="MEQ2191157.1"/>
    <property type="molecule type" value="Genomic_DNA"/>
</dbReference>
<dbReference type="InterPro" id="IPR026059">
    <property type="entry name" value="Rab3GAP2"/>
</dbReference>
<comment type="caution">
    <text evidence="2">The sequence shown here is derived from an EMBL/GenBank/DDBJ whole genome shotgun (WGS) entry which is preliminary data.</text>
</comment>
<feature type="non-terminal residue" evidence="2">
    <location>
        <position position="1"/>
    </location>
</feature>
<gene>
    <name evidence="2" type="ORF">XENOCAPTIV_022239</name>
</gene>
<organism evidence="2 3">
    <name type="scientific">Xenoophorus captivus</name>
    <dbReference type="NCBI Taxonomy" id="1517983"/>
    <lineage>
        <taxon>Eukaryota</taxon>
        <taxon>Metazoa</taxon>
        <taxon>Chordata</taxon>
        <taxon>Craniata</taxon>
        <taxon>Vertebrata</taxon>
        <taxon>Euteleostomi</taxon>
        <taxon>Actinopterygii</taxon>
        <taxon>Neopterygii</taxon>
        <taxon>Teleostei</taxon>
        <taxon>Neoteleostei</taxon>
        <taxon>Acanthomorphata</taxon>
        <taxon>Ovalentaria</taxon>
        <taxon>Atherinomorphae</taxon>
        <taxon>Cyprinodontiformes</taxon>
        <taxon>Goodeidae</taxon>
        <taxon>Xenoophorus</taxon>
    </lineage>
</organism>
<keyword evidence="3" id="KW-1185">Reference proteome</keyword>
<evidence type="ECO:0000259" key="1">
    <source>
        <dbReference type="Pfam" id="PF14655"/>
    </source>
</evidence>
<proteinExistence type="predicted"/>
<dbReference type="PANTHER" id="PTHR12472:SF0">
    <property type="entry name" value="RAB3 GTPASE-ACTIVATING PROTEIN NON-CATALYTIC SUBUNIT"/>
    <property type="match status" value="1"/>
</dbReference>
<sequence>FLTGQDGRGMSCSLFEFCRLQELKTVRDFLFQNQSKESAEEKNQTERVSAVSLLSPWPARRGENYLLSGVLLLAQLLHVDPVLRLKCRTYEIPRHPGVTEQELTSITDHLHLQHEELSILYPAALVTIDGFSLFQSLRACRNQVARGLLCLEHLKTNSLNILTTDTRGYTEWR</sequence>
<dbReference type="PANTHER" id="PTHR12472">
    <property type="entry name" value="RAB3-GAP REGULATORY DOMAIN"/>
    <property type="match status" value="1"/>
</dbReference>
<reference evidence="2 3" key="1">
    <citation type="submission" date="2021-06" db="EMBL/GenBank/DDBJ databases">
        <authorList>
            <person name="Palmer J.M."/>
        </authorList>
    </citation>
    <scope>NUCLEOTIDE SEQUENCE [LARGE SCALE GENOMIC DNA]</scope>
    <source>
        <strain evidence="2 3">XC_2019</strain>
        <tissue evidence="2">Muscle</tissue>
    </source>
</reference>
<evidence type="ECO:0000313" key="3">
    <source>
        <dbReference type="Proteomes" id="UP001434883"/>
    </source>
</evidence>
<dbReference type="Proteomes" id="UP001434883">
    <property type="component" value="Unassembled WGS sequence"/>
</dbReference>
<feature type="domain" description="Rab3-GAP regulatory subunit N-terminal" evidence="1">
    <location>
        <begin position="65"/>
        <end position="148"/>
    </location>
</feature>
<accession>A0ABV0Q6L8</accession>
<dbReference type="Pfam" id="PF14655">
    <property type="entry name" value="RAB3GAP2_N"/>
    <property type="match status" value="1"/>
</dbReference>
<protein>
    <recommendedName>
        <fullName evidence="1">Rab3-GAP regulatory subunit N-terminal domain-containing protein</fullName>
    </recommendedName>
</protein>
<dbReference type="InterPro" id="IPR032839">
    <property type="entry name" value="RAB3GAP_N"/>
</dbReference>